<evidence type="ECO:0000256" key="2">
    <source>
        <dbReference type="ARBA" id="ARBA00007277"/>
    </source>
</evidence>
<evidence type="ECO:0000256" key="1">
    <source>
        <dbReference type="ARBA" id="ARBA00004141"/>
    </source>
</evidence>
<keyword evidence="7" id="KW-0325">Glycoprotein</keyword>
<reference evidence="9" key="1">
    <citation type="submission" date="2025-08" db="UniProtKB">
        <authorList>
            <consortium name="Ensembl"/>
        </authorList>
    </citation>
    <scope>IDENTIFICATION</scope>
</reference>
<organism evidence="9 10">
    <name type="scientific">Apteryx owenii</name>
    <name type="common">Little spotted kiwi</name>
    <dbReference type="NCBI Taxonomy" id="8824"/>
    <lineage>
        <taxon>Eukaryota</taxon>
        <taxon>Metazoa</taxon>
        <taxon>Chordata</taxon>
        <taxon>Craniata</taxon>
        <taxon>Vertebrata</taxon>
        <taxon>Euteleostomi</taxon>
        <taxon>Archelosauria</taxon>
        <taxon>Archosauria</taxon>
        <taxon>Dinosauria</taxon>
        <taxon>Saurischia</taxon>
        <taxon>Theropoda</taxon>
        <taxon>Coelurosauria</taxon>
        <taxon>Aves</taxon>
        <taxon>Palaeognathae</taxon>
        <taxon>Apterygiformes</taxon>
        <taxon>Apterygidae</taxon>
        <taxon>Apteryx</taxon>
    </lineage>
</organism>
<dbReference type="PROSITE" id="PS51704">
    <property type="entry name" value="GP_PDE"/>
    <property type="match status" value="1"/>
</dbReference>
<dbReference type="Ensembl" id="ENSAOWT00000000277.1">
    <property type="protein sequence ID" value="ENSAOWP00000000225.1"/>
    <property type="gene ID" value="ENSAOWG00000000184.1"/>
</dbReference>
<feature type="domain" description="GP-PDE" evidence="8">
    <location>
        <begin position="16"/>
        <end position="275"/>
    </location>
</feature>
<dbReference type="PANTHER" id="PTHR23344">
    <property type="entry name" value="GLYCEROPHOSPHORYL DIESTER PHOSPHODIESTERASE"/>
    <property type="match status" value="1"/>
</dbReference>
<protein>
    <submittedName>
        <fullName evidence="9">Glycerophosphodiester phosphodiesterase domain containing 4</fullName>
    </submittedName>
</protein>
<evidence type="ECO:0000256" key="7">
    <source>
        <dbReference type="ARBA" id="ARBA00023180"/>
    </source>
</evidence>
<keyword evidence="5" id="KW-1133">Transmembrane helix</keyword>
<evidence type="ECO:0000256" key="5">
    <source>
        <dbReference type="ARBA" id="ARBA00022989"/>
    </source>
</evidence>
<dbReference type="InterPro" id="IPR030395">
    <property type="entry name" value="GP_PDE_dom"/>
</dbReference>
<dbReference type="Gene3D" id="3.20.20.190">
    <property type="entry name" value="Phosphatidylinositol (PI) phosphodiesterase"/>
    <property type="match status" value="1"/>
</dbReference>
<dbReference type="GO" id="GO:0006629">
    <property type="term" value="P:lipid metabolic process"/>
    <property type="evidence" value="ECO:0007669"/>
    <property type="project" value="InterPro"/>
</dbReference>
<evidence type="ECO:0000256" key="6">
    <source>
        <dbReference type="ARBA" id="ARBA00023136"/>
    </source>
</evidence>
<reference evidence="9" key="2">
    <citation type="submission" date="2025-09" db="UniProtKB">
        <authorList>
            <consortium name="Ensembl"/>
        </authorList>
    </citation>
    <scope>IDENTIFICATION</scope>
</reference>
<dbReference type="GO" id="GO:0008889">
    <property type="term" value="F:glycerophosphodiester phosphodiesterase activity"/>
    <property type="evidence" value="ECO:0007669"/>
    <property type="project" value="TreeGrafter"/>
</dbReference>
<comment type="similarity">
    <text evidence="2">Belongs to the glycerophosphoryl diester phosphodiesterase family.</text>
</comment>
<proteinExistence type="inferred from homology"/>
<dbReference type="SUPFAM" id="SSF51695">
    <property type="entry name" value="PLC-like phosphodiesterases"/>
    <property type="match status" value="1"/>
</dbReference>
<keyword evidence="3" id="KW-0812">Transmembrane</keyword>
<accession>A0A8B9NQS9</accession>
<evidence type="ECO:0000313" key="9">
    <source>
        <dbReference type="Ensembl" id="ENSAOWP00000000225.1"/>
    </source>
</evidence>
<dbReference type="PANTHER" id="PTHR23344:SF13">
    <property type="entry name" value="GLYCEROPHOSPHODIESTER PHOSPHODIESTERASE DOMAIN-CONTAINING PROTEIN 4"/>
    <property type="match status" value="1"/>
</dbReference>
<keyword evidence="4" id="KW-0378">Hydrolase</keyword>
<sequence length="359" mass="40047">MYSPCIREVGTLGPKPALIGHRGAPMVGLEKIFYIIPSSCIFLPSLPSSFFQTLYDGVPFLMHDSTLRRTTNIGEVYPNETAQNAALFSWDTLKELNAGTWFLKDKPFSCMGSLSRADQNQAMNQSIYKLSNFLRLADSQNKLVIFDLYRPPEKHPYRDSWINRTLEVILNESGIKPHLVLWLENDMRPFVQSVAPGFQQTMGNKAPVEDLLMDNIVKLNLAYTEMSSEDIRKYAEANITTNLYVVNEPWLFSLAWCSGAHSVTTNAVHMLKNLSQPLFLMVSRSSPFFPGVRSRGGVFIVTFGDYGSGACMDKGDAPLDGEGFKLNPSLPGSCEPLQVLPPHLLFHLGPGRSILFGKT</sequence>
<keyword evidence="6" id="KW-0472">Membrane</keyword>
<dbReference type="AlphaFoldDB" id="A0A8B9NQS9"/>
<evidence type="ECO:0000259" key="8">
    <source>
        <dbReference type="PROSITE" id="PS51704"/>
    </source>
</evidence>
<dbReference type="InterPro" id="IPR017946">
    <property type="entry name" value="PLC-like_Pdiesterase_TIM-brl"/>
</dbReference>
<evidence type="ECO:0000313" key="10">
    <source>
        <dbReference type="Proteomes" id="UP000694424"/>
    </source>
</evidence>
<evidence type="ECO:0000256" key="4">
    <source>
        <dbReference type="ARBA" id="ARBA00022801"/>
    </source>
</evidence>
<keyword evidence="10" id="KW-1185">Reference proteome</keyword>
<dbReference type="Proteomes" id="UP000694424">
    <property type="component" value="Unplaced"/>
</dbReference>
<evidence type="ECO:0000256" key="3">
    <source>
        <dbReference type="ARBA" id="ARBA00022692"/>
    </source>
</evidence>
<dbReference type="GO" id="GO:0016020">
    <property type="term" value="C:membrane"/>
    <property type="evidence" value="ECO:0007669"/>
    <property type="project" value="UniProtKB-SubCell"/>
</dbReference>
<comment type="subcellular location">
    <subcellularLocation>
        <location evidence="1">Membrane</location>
        <topology evidence="1">Multi-pass membrane protein</topology>
    </subcellularLocation>
</comment>
<name>A0A8B9NQS9_APTOW</name>